<protein>
    <recommendedName>
        <fullName evidence="3">SAM domain-containing protein</fullName>
    </recommendedName>
</protein>
<sequence length="219" mass="23971">MDDHAGGPHHHRSSPPPSSDAAGKRRRLPNVRLADSVPLPSHLPHPRRIPIVPASRSRIPLRLQPQQSNNNHHSPSADPPQTLPKPSSADSGDDLVLAAAFPRKPRVPRVPEAAGKANGRPEETDAETETETEEYEEEAGEEEVADVAGWLWKMGMGRYAAAFEAHEVDAAVLPCLTMEDLRDMGIGAVGARRKLFCAIQRLTPPPQPPRSNNFLSRWT</sequence>
<dbReference type="SMART" id="SM00454">
    <property type="entry name" value="SAM"/>
    <property type="match status" value="1"/>
</dbReference>
<dbReference type="Proteomes" id="UP001497457">
    <property type="component" value="Chromosome 9rd"/>
</dbReference>
<feature type="compositionally biased region" description="Acidic residues" evidence="2">
    <location>
        <begin position="124"/>
        <end position="142"/>
    </location>
</feature>
<reference evidence="4" key="1">
    <citation type="submission" date="2024-10" db="EMBL/GenBank/DDBJ databases">
        <authorList>
            <person name="Ryan C."/>
        </authorList>
    </citation>
    <scope>NUCLEOTIDE SEQUENCE [LARGE SCALE GENOMIC DNA]</scope>
</reference>
<keyword evidence="1" id="KW-0677">Repeat</keyword>
<name>A0ABC9GHK5_9POAL</name>
<dbReference type="SUPFAM" id="SSF47769">
    <property type="entry name" value="SAM/Pointed domain"/>
    <property type="match status" value="1"/>
</dbReference>
<proteinExistence type="predicted"/>
<dbReference type="PANTHER" id="PTHR10627">
    <property type="entry name" value="SCP160"/>
    <property type="match status" value="1"/>
</dbReference>
<feature type="region of interest" description="Disordered" evidence="2">
    <location>
        <begin position="1"/>
        <end position="142"/>
    </location>
</feature>
<evidence type="ECO:0000256" key="1">
    <source>
        <dbReference type="ARBA" id="ARBA00022737"/>
    </source>
</evidence>
<evidence type="ECO:0000259" key="3">
    <source>
        <dbReference type="PROSITE" id="PS50105"/>
    </source>
</evidence>
<organism evidence="4 5">
    <name type="scientific">Urochloa decumbens</name>
    <dbReference type="NCBI Taxonomy" id="240449"/>
    <lineage>
        <taxon>Eukaryota</taxon>
        <taxon>Viridiplantae</taxon>
        <taxon>Streptophyta</taxon>
        <taxon>Embryophyta</taxon>
        <taxon>Tracheophyta</taxon>
        <taxon>Spermatophyta</taxon>
        <taxon>Magnoliopsida</taxon>
        <taxon>Liliopsida</taxon>
        <taxon>Poales</taxon>
        <taxon>Poaceae</taxon>
        <taxon>PACMAD clade</taxon>
        <taxon>Panicoideae</taxon>
        <taxon>Panicodae</taxon>
        <taxon>Paniceae</taxon>
        <taxon>Melinidinae</taxon>
        <taxon>Urochloa</taxon>
    </lineage>
</organism>
<dbReference type="AlphaFoldDB" id="A0ABC9GHK5"/>
<evidence type="ECO:0000313" key="5">
    <source>
        <dbReference type="Proteomes" id="UP001497457"/>
    </source>
</evidence>
<accession>A0ABC9GHK5</accession>
<dbReference type="EMBL" id="OZ075119">
    <property type="protein sequence ID" value="CAL5093657.1"/>
    <property type="molecule type" value="Genomic_DNA"/>
</dbReference>
<dbReference type="Gene3D" id="1.10.150.50">
    <property type="entry name" value="Transcription Factor, Ets-1"/>
    <property type="match status" value="1"/>
</dbReference>
<feature type="domain" description="SAM" evidence="3">
    <location>
        <begin position="142"/>
        <end position="205"/>
    </location>
</feature>
<keyword evidence="5" id="KW-1185">Reference proteome</keyword>
<dbReference type="InterPro" id="IPR001660">
    <property type="entry name" value="SAM"/>
</dbReference>
<gene>
    <name evidence="4" type="ORF">URODEC1_LOCUS115484</name>
</gene>
<dbReference type="PANTHER" id="PTHR10627:SF63">
    <property type="entry name" value="SAM DOMAIN FAMILY PROTEIN"/>
    <property type="match status" value="1"/>
</dbReference>
<dbReference type="InterPro" id="IPR013761">
    <property type="entry name" value="SAM/pointed_sf"/>
</dbReference>
<dbReference type="CDD" id="cd09487">
    <property type="entry name" value="SAM_superfamily"/>
    <property type="match status" value="1"/>
</dbReference>
<feature type="compositionally biased region" description="Polar residues" evidence="2">
    <location>
        <begin position="64"/>
        <end position="74"/>
    </location>
</feature>
<dbReference type="PROSITE" id="PS50105">
    <property type="entry name" value="SAM_DOMAIN"/>
    <property type="match status" value="1"/>
</dbReference>
<evidence type="ECO:0000313" key="4">
    <source>
        <dbReference type="EMBL" id="CAL5093657.1"/>
    </source>
</evidence>
<evidence type="ECO:0000256" key="2">
    <source>
        <dbReference type="SAM" id="MobiDB-lite"/>
    </source>
</evidence>
<dbReference type="Pfam" id="PF00536">
    <property type="entry name" value="SAM_1"/>
    <property type="match status" value="1"/>
</dbReference>